<dbReference type="Pfam" id="PF11964">
    <property type="entry name" value="SpoIIAA-like"/>
    <property type="match status" value="1"/>
</dbReference>
<dbReference type="SUPFAM" id="SSF52091">
    <property type="entry name" value="SpoIIaa-like"/>
    <property type="match status" value="1"/>
</dbReference>
<dbReference type="AlphaFoldDB" id="A0A0F9JVZ1"/>
<accession>A0A0F9JVZ1</accession>
<name>A0A0F9JVZ1_9ZZZZ</name>
<protein>
    <recommendedName>
        <fullName evidence="2">STAS/SEC14 domain-containing protein</fullName>
    </recommendedName>
</protein>
<sequence length="76" mass="8339">MVSMTDYEGFDLSLLADKDTMMSKFGAIGKVGRYAVVGAPKWMGTLVTAMGPLMPLEMRTFDKSEETAARDWVVKG</sequence>
<evidence type="ECO:0000313" key="1">
    <source>
        <dbReference type="EMBL" id="KKM14038.1"/>
    </source>
</evidence>
<dbReference type="InterPro" id="IPR021866">
    <property type="entry name" value="SpoIIAA-like"/>
</dbReference>
<dbReference type="Gene3D" id="3.40.50.10600">
    <property type="entry name" value="SpoIIaa-like domains"/>
    <property type="match status" value="1"/>
</dbReference>
<evidence type="ECO:0008006" key="2">
    <source>
        <dbReference type="Google" id="ProtNLM"/>
    </source>
</evidence>
<dbReference type="InterPro" id="IPR038396">
    <property type="entry name" value="SpoIIAA-like_sf"/>
</dbReference>
<dbReference type="EMBL" id="LAZR01015240">
    <property type="protein sequence ID" value="KKM14038.1"/>
    <property type="molecule type" value="Genomic_DNA"/>
</dbReference>
<organism evidence="1">
    <name type="scientific">marine sediment metagenome</name>
    <dbReference type="NCBI Taxonomy" id="412755"/>
    <lineage>
        <taxon>unclassified sequences</taxon>
        <taxon>metagenomes</taxon>
        <taxon>ecological metagenomes</taxon>
    </lineage>
</organism>
<comment type="caution">
    <text evidence="1">The sequence shown here is derived from an EMBL/GenBank/DDBJ whole genome shotgun (WGS) entry which is preliminary data.</text>
</comment>
<gene>
    <name evidence="1" type="ORF">LCGC14_1710160</name>
</gene>
<proteinExistence type="predicted"/>
<dbReference type="InterPro" id="IPR036513">
    <property type="entry name" value="STAS_dom_sf"/>
</dbReference>
<reference evidence="1" key="1">
    <citation type="journal article" date="2015" name="Nature">
        <title>Complex archaea that bridge the gap between prokaryotes and eukaryotes.</title>
        <authorList>
            <person name="Spang A."/>
            <person name="Saw J.H."/>
            <person name="Jorgensen S.L."/>
            <person name="Zaremba-Niedzwiedzka K."/>
            <person name="Martijn J."/>
            <person name="Lind A.E."/>
            <person name="van Eijk R."/>
            <person name="Schleper C."/>
            <person name="Guy L."/>
            <person name="Ettema T.J."/>
        </authorList>
    </citation>
    <scope>NUCLEOTIDE SEQUENCE</scope>
</reference>